<feature type="non-terminal residue" evidence="2">
    <location>
        <position position="1"/>
    </location>
</feature>
<dbReference type="EMBL" id="HG994366">
    <property type="protein sequence ID" value="CAF1887915.1"/>
    <property type="molecule type" value="Genomic_DNA"/>
</dbReference>
<feature type="compositionally biased region" description="Basic and acidic residues" evidence="1">
    <location>
        <begin position="84"/>
        <end position="95"/>
    </location>
</feature>
<accession>A0A816K2F1</accession>
<sequence length="95" mass="10879">LLHQPKQNKRPPDFTGNSTINTKEIHLQQLYWTFWASSAKHIPSLESINRLNTKISSKPLTVDQSRMISPKIAKTPESKPATPRQRDHRALESIP</sequence>
<evidence type="ECO:0000256" key="1">
    <source>
        <dbReference type="SAM" id="MobiDB-lite"/>
    </source>
</evidence>
<dbReference type="AlphaFoldDB" id="A0A816K2F1"/>
<feature type="region of interest" description="Disordered" evidence="1">
    <location>
        <begin position="64"/>
        <end position="95"/>
    </location>
</feature>
<name>A0A816K2F1_BRANA</name>
<organism evidence="2">
    <name type="scientific">Brassica napus</name>
    <name type="common">Rape</name>
    <dbReference type="NCBI Taxonomy" id="3708"/>
    <lineage>
        <taxon>Eukaryota</taxon>
        <taxon>Viridiplantae</taxon>
        <taxon>Streptophyta</taxon>
        <taxon>Embryophyta</taxon>
        <taxon>Tracheophyta</taxon>
        <taxon>Spermatophyta</taxon>
        <taxon>Magnoliopsida</taxon>
        <taxon>eudicotyledons</taxon>
        <taxon>Gunneridae</taxon>
        <taxon>Pentapetalae</taxon>
        <taxon>rosids</taxon>
        <taxon>malvids</taxon>
        <taxon>Brassicales</taxon>
        <taxon>Brassicaceae</taxon>
        <taxon>Brassiceae</taxon>
        <taxon>Brassica</taxon>
    </lineage>
</organism>
<proteinExistence type="predicted"/>
<dbReference type="Proteomes" id="UP001295469">
    <property type="component" value="Chromosome C02"/>
</dbReference>
<reference evidence="2" key="1">
    <citation type="submission" date="2021-01" db="EMBL/GenBank/DDBJ databases">
        <authorList>
            <consortium name="Genoscope - CEA"/>
            <person name="William W."/>
        </authorList>
    </citation>
    <scope>NUCLEOTIDE SEQUENCE</scope>
</reference>
<gene>
    <name evidence="2" type="ORF">DARMORV10_C02P09440.1</name>
</gene>
<evidence type="ECO:0000313" key="2">
    <source>
        <dbReference type="EMBL" id="CAF1887915.1"/>
    </source>
</evidence>
<protein>
    <submittedName>
        <fullName evidence="2">(rape) hypothetical protein</fullName>
    </submittedName>
</protein>
<feature type="region of interest" description="Disordered" evidence="1">
    <location>
        <begin position="1"/>
        <end position="20"/>
    </location>
</feature>